<proteinExistence type="predicted"/>
<keyword evidence="1" id="KW-0175">Coiled coil</keyword>
<dbReference type="InterPro" id="IPR003346">
    <property type="entry name" value="Transposase_20"/>
</dbReference>
<dbReference type="GO" id="GO:0003677">
    <property type="term" value="F:DNA binding"/>
    <property type="evidence" value="ECO:0007669"/>
    <property type="project" value="InterPro"/>
</dbReference>
<comment type="caution">
    <text evidence="4">The sequence shown here is derived from an EMBL/GenBank/DDBJ whole genome shotgun (WGS) entry which is preliminary data.</text>
</comment>
<dbReference type="RefSeq" id="WP_066827654.1">
    <property type="nucleotide sequence ID" value="NZ_LTBA01000108.1"/>
</dbReference>
<dbReference type="STRING" id="1121338.CLTEP_27810"/>
<evidence type="ECO:0000256" key="1">
    <source>
        <dbReference type="SAM" id="Coils"/>
    </source>
</evidence>
<accession>A0A151AKS5</accession>
<dbReference type="Pfam" id="PF01548">
    <property type="entry name" value="DEDD_Tnp_IS110"/>
    <property type="match status" value="1"/>
</dbReference>
<dbReference type="GO" id="GO:0004803">
    <property type="term" value="F:transposase activity"/>
    <property type="evidence" value="ECO:0007669"/>
    <property type="project" value="InterPro"/>
</dbReference>
<sequence>MKNIIMVPNTLILGIDIAKKNHYGQFIVNGEYIKKPFLIKNNKESFDCLLEIIEELKEKYETVHTLVGMEPTSHYWKNIAYYLKNKGIDICLVNPYHVNKMKELEDNSPTKNDKKDAKIISKLIYQGQYLTCMFEEEIYINLRLCSNNRLELKKQLIAEKVRLIALLDEYFPEFTKLFSNILGKSSLAILKSCPFPNNILDIGIEKLTQILKDATKNRVGLKKAILVYAAAENSIGIPVGLEGAKYRLELILKKLEWLQKEIDDVETLMKEYLDKTGYADFLLSIQGVGIVTAANFLAEVGNVSKYDDYKQIQKVAGLNLKETSSGMKKGKTKISKRGRANLRNILYQASMVMVAKNQAFKEIYQHLTKRQDNKLTGKQAIVALSVRLIKVMYTLCKKKIMYSHDKVHGLNSYQQAA</sequence>
<feature type="domain" description="Transposase IS116/IS110/IS902 C-terminal" evidence="3">
    <location>
        <begin position="280"/>
        <end position="365"/>
    </location>
</feature>
<protein>
    <submittedName>
        <fullName evidence="4">Transposase IS116/IS110/IS902 family protein</fullName>
    </submittedName>
</protein>
<feature type="coiled-coil region" evidence="1">
    <location>
        <begin position="248"/>
        <end position="275"/>
    </location>
</feature>
<dbReference type="Proteomes" id="UP000075531">
    <property type="component" value="Unassembled WGS sequence"/>
</dbReference>
<keyword evidence="5" id="KW-1185">Reference proteome</keyword>
<dbReference type="Pfam" id="PF02371">
    <property type="entry name" value="Transposase_20"/>
    <property type="match status" value="1"/>
</dbReference>
<dbReference type="EMBL" id="LTBA01000108">
    <property type="protein sequence ID" value="KYH27997.1"/>
    <property type="molecule type" value="Genomic_DNA"/>
</dbReference>
<dbReference type="PATRIC" id="fig|1121338.3.peg.2931"/>
<dbReference type="InterPro" id="IPR002525">
    <property type="entry name" value="Transp_IS110-like_N"/>
</dbReference>
<organism evidence="4 5">
    <name type="scientific">Clostridium tepidiprofundi DSM 19306</name>
    <dbReference type="NCBI Taxonomy" id="1121338"/>
    <lineage>
        <taxon>Bacteria</taxon>
        <taxon>Bacillati</taxon>
        <taxon>Bacillota</taxon>
        <taxon>Clostridia</taxon>
        <taxon>Eubacteriales</taxon>
        <taxon>Clostridiaceae</taxon>
        <taxon>Clostridium</taxon>
    </lineage>
</organism>
<evidence type="ECO:0000313" key="5">
    <source>
        <dbReference type="Proteomes" id="UP000075531"/>
    </source>
</evidence>
<dbReference type="PANTHER" id="PTHR33055:SF15">
    <property type="entry name" value="TRANSPOSASE-RELATED"/>
    <property type="match status" value="1"/>
</dbReference>
<evidence type="ECO:0000313" key="4">
    <source>
        <dbReference type="EMBL" id="KYH27997.1"/>
    </source>
</evidence>
<evidence type="ECO:0000259" key="3">
    <source>
        <dbReference type="Pfam" id="PF02371"/>
    </source>
</evidence>
<dbReference type="NCBIfam" id="NF033542">
    <property type="entry name" value="transpos_IS110"/>
    <property type="match status" value="1"/>
</dbReference>
<dbReference type="PANTHER" id="PTHR33055">
    <property type="entry name" value="TRANSPOSASE FOR INSERTION SEQUENCE ELEMENT IS1111A"/>
    <property type="match status" value="1"/>
</dbReference>
<dbReference type="InterPro" id="IPR047650">
    <property type="entry name" value="Transpos_IS110"/>
</dbReference>
<feature type="domain" description="Transposase IS110-like N-terminal" evidence="2">
    <location>
        <begin position="13"/>
        <end position="172"/>
    </location>
</feature>
<reference evidence="4 5" key="1">
    <citation type="submission" date="2016-02" db="EMBL/GenBank/DDBJ databases">
        <title>Genome sequence of Clostridium tepidiprofundi DSM 19306.</title>
        <authorList>
            <person name="Poehlein A."/>
            <person name="Daniel R."/>
        </authorList>
    </citation>
    <scope>NUCLEOTIDE SEQUENCE [LARGE SCALE GENOMIC DNA]</scope>
    <source>
        <strain evidence="4 5">DSM 19306</strain>
    </source>
</reference>
<gene>
    <name evidence="4" type="ORF">CLTEP_27810</name>
</gene>
<dbReference type="AlphaFoldDB" id="A0A151AKS5"/>
<dbReference type="GO" id="GO:0006313">
    <property type="term" value="P:DNA transposition"/>
    <property type="evidence" value="ECO:0007669"/>
    <property type="project" value="InterPro"/>
</dbReference>
<evidence type="ECO:0000259" key="2">
    <source>
        <dbReference type="Pfam" id="PF01548"/>
    </source>
</evidence>
<name>A0A151AKS5_9CLOT</name>
<dbReference type="OrthoDB" id="9811278at2"/>